<dbReference type="EMBL" id="BARS01051471">
    <property type="protein sequence ID" value="GAG45725.1"/>
    <property type="molecule type" value="Genomic_DNA"/>
</dbReference>
<proteinExistence type="predicted"/>
<comment type="caution">
    <text evidence="1">The sequence shown here is derived from an EMBL/GenBank/DDBJ whole genome shotgun (WGS) entry which is preliminary data.</text>
</comment>
<organism evidence="1">
    <name type="scientific">marine sediment metagenome</name>
    <dbReference type="NCBI Taxonomy" id="412755"/>
    <lineage>
        <taxon>unclassified sequences</taxon>
        <taxon>metagenomes</taxon>
        <taxon>ecological metagenomes</taxon>
    </lineage>
</organism>
<evidence type="ECO:0000313" key="1">
    <source>
        <dbReference type="EMBL" id="GAG45725.1"/>
    </source>
</evidence>
<feature type="non-terminal residue" evidence="1">
    <location>
        <position position="53"/>
    </location>
</feature>
<protein>
    <submittedName>
        <fullName evidence="1">Uncharacterized protein</fullName>
    </submittedName>
</protein>
<reference evidence="1" key="1">
    <citation type="journal article" date="2014" name="Front. Microbiol.">
        <title>High frequency of phylogenetically diverse reductive dehalogenase-homologous genes in deep subseafloor sedimentary metagenomes.</title>
        <authorList>
            <person name="Kawai M."/>
            <person name="Futagami T."/>
            <person name="Toyoda A."/>
            <person name="Takaki Y."/>
            <person name="Nishi S."/>
            <person name="Hori S."/>
            <person name="Arai W."/>
            <person name="Tsubouchi T."/>
            <person name="Morono Y."/>
            <person name="Uchiyama I."/>
            <person name="Ito T."/>
            <person name="Fujiyama A."/>
            <person name="Inagaki F."/>
            <person name="Takami H."/>
        </authorList>
    </citation>
    <scope>NUCLEOTIDE SEQUENCE</scope>
    <source>
        <strain evidence="1">Expedition CK06-06</strain>
    </source>
</reference>
<accession>X0XR43</accession>
<dbReference type="AlphaFoldDB" id="X0XR43"/>
<gene>
    <name evidence="1" type="ORF">S01H1_76666</name>
</gene>
<name>X0XR43_9ZZZZ</name>
<sequence>MSYTQASQVHSSIPAGAGSLKDFSLEEYRSSYGRSSAVLDHACADLKRLGIAI</sequence>